<feature type="chain" id="PRO_5043573857" description="GDSL esterase/lipase LIP-4" evidence="3">
    <location>
        <begin position="20"/>
        <end position="470"/>
    </location>
</feature>
<evidence type="ECO:0000313" key="5">
    <source>
        <dbReference type="Proteomes" id="UP001054889"/>
    </source>
</evidence>
<dbReference type="AlphaFoldDB" id="A0AAV5D5B0"/>
<feature type="signal peptide" evidence="3">
    <location>
        <begin position="1"/>
        <end position="19"/>
    </location>
</feature>
<dbReference type="InterPro" id="IPR001087">
    <property type="entry name" value="GDSL"/>
</dbReference>
<sequence length="470" mass="50448">MSAAGAALLALALSVTVLALPATAASAAARFSCPPGARPVLFNFGDSNSDTGGMAAAMGWNLTRPEGRAFFSHPTGRFCDGRLTIDFLCESTASPFHSSPPYCPQSNTLQYPSLHLFSATFFFLPHEWACIFLHATRNHSGETYGRQGLAGTGACSPADEGSRVWAPGRGSQARAGLVGAGGGARAHGRGESLNISYLSPYLKALGSNYSNGANFAIAGAATLPRDVRFALHIQVQQFLYFRDRSLELISQGLSGPIDAQGFQNALYIIDIGQNDVNALLDNFPYDQVLAKFPPILAEIKDAVQTLYNGSRNFWIHGTGALGCLPQKLAIPRKNDSDLDQYGCLKTYNRAAVTFNAALGSLCDQLSTQMEDAMIVYTDLFPIKYDLVANHTKYGFNNPLMTCCGHGGPPYNYDFNKGCQSPGVTACDNGSKFVNWDGVHLTQAANAAVAARILSSQYSKPQLKFDKFCRV</sequence>
<reference evidence="4" key="2">
    <citation type="submission" date="2021-12" db="EMBL/GenBank/DDBJ databases">
        <title>Resequencing data analysis of finger millet.</title>
        <authorList>
            <person name="Hatakeyama M."/>
            <person name="Aluri S."/>
            <person name="Balachadran M.T."/>
            <person name="Sivarajan S.R."/>
            <person name="Poveda L."/>
            <person name="Shimizu-Inatsugi R."/>
            <person name="Schlapbach R."/>
            <person name="Sreeman S.M."/>
            <person name="Shimizu K.K."/>
        </authorList>
    </citation>
    <scope>NUCLEOTIDE SEQUENCE</scope>
</reference>
<name>A0AAV5D5B0_ELECO</name>
<dbReference type="PANTHER" id="PTHR22835">
    <property type="entry name" value="ZINC FINGER FYVE DOMAIN CONTAINING PROTEIN"/>
    <property type="match status" value="1"/>
</dbReference>
<evidence type="ECO:0000256" key="1">
    <source>
        <dbReference type="ARBA" id="ARBA00008668"/>
    </source>
</evidence>
<evidence type="ECO:0008006" key="6">
    <source>
        <dbReference type="Google" id="ProtNLM"/>
    </source>
</evidence>
<dbReference type="Proteomes" id="UP001054889">
    <property type="component" value="Unassembled WGS sequence"/>
</dbReference>
<evidence type="ECO:0000313" key="4">
    <source>
        <dbReference type="EMBL" id="GJN05348.1"/>
    </source>
</evidence>
<dbReference type="Gene3D" id="3.40.50.1110">
    <property type="entry name" value="SGNH hydrolase"/>
    <property type="match status" value="2"/>
</dbReference>
<keyword evidence="3" id="KW-0732">Signal</keyword>
<dbReference type="GO" id="GO:0016788">
    <property type="term" value="F:hydrolase activity, acting on ester bonds"/>
    <property type="evidence" value="ECO:0007669"/>
    <property type="project" value="InterPro"/>
</dbReference>
<gene>
    <name evidence="4" type="primary">ga22969</name>
    <name evidence="4" type="ORF">PR202_ga22969</name>
</gene>
<comment type="similarity">
    <text evidence="1">Belongs to the 'GDSL' lipolytic enzyme family.</text>
</comment>
<accession>A0AAV5D5B0</accession>
<reference evidence="4" key="1">
    <citation type="journal article" date="2018" name="DNA Res.">
        <title>Multiple hybrid de novo genome assembly of finger millet, an orphan allotetraploid crop.</title>
        <authorList>
            <person name="Hatakeyama M."/>
            <person name="Aluri S."/>
            <person name="Balachadran M.T."/>
            <person name="Sivarajan S.R."/>
            <person name="Patrignani A."/>
            <person name="Gruter S."/>
            <person name="Poveda L."/>
            <person name="Shimizu-Inatsugi R."/>
            <person name="Baeten J."/>
            <person name="Francoijs K.J."/>
            <person name="Nataraja K.N."/>
            <person name="Reddy Y.A.N."/>
            <person name="Phadnis S."/>
            <person name="Ravikumar R.L."/>
            <person name="Schlapbach R."/>
            <person name="Sreeman S.M."/>
            <person name="Shimizu K.K."/>
        </authorList>
    </citation>
    <scope>NUCLEOTIDE SEQUENCE</scope>
</reference>
<proteinExistence type="inferred from homology"/>
<organism evidence="4 5">
    <name type="scientific">Eleusine coracana subsp. coracana</name>
    <dbReference type="NCBI Taxonomy" id="191504"/>
    <lineage>
        <taxon>Eukaryota</taxon>
        <taxon>Viridiplantae</taxon>
        <taxon>Streptophyta</taxon>
        <taxon>Embryophyta</taxon>
        <taxon>Tracheophyta</taxon>
        <taxon>Spermatophyta</taxon>
        <taxon>Magnoliopsida</taxon>
        <taxon>Liliopsida</taxon>
        <taxon>Poales</taxon>
        <taxon>Poaceae</taxon>
        <taxon>PACMAD clade</taxon>
        <taxon>Chloridoideae</taxon>
        <taxon>Cynodonteae</taxon>
        <taxon>Eleusininae</taxon>
        <taxon>Eleusine</taxon>
    </lineage>
</organism>
<keyword evidence="2" id="KW-0325">Glycoprotein</keyword>
<dbReference type="InterPro" id="IPR036514">
    <property type="entry name" value="SGNH_hydro_sf"/>
</dbReference>
<protein>
    <recommendedName>
        <fullName evidence="6">GDSL esterase/lipase LIP-4</fullName>
    </recommendedName>
</protein>
<dbReference type="EMBL" id="BQKI01000012">
    <property type="protein sequence ID" value="GJN05348.1"/>
    <property type="molecule type" value="Genomic_DNA"/>
</dbReference>
<evidence type="ECO:0000256" key="3">
    <source>
        <dbReference type="SAM" id="SignalP"/>
    </source>
</evidence>
<evidence type="ECO:0000256" key="2">
    <source>
        <dbReference type="ARBA" id="ARBA00023180"/>
    </source>
</evidence>
<dbReference type="PANTHER" id="PTHR22835:SF244">
    <property type="entry name" value="GDSL ESTERASE_LIPASE LIP-4"/>
    <property type="match status" value="1"/>
</dbReference>
<dbReference type="Pfam" id="PF00657">
    <property type="entry name" value="Lipase_GDSL"/>
    <property type="match status" value="1"/>
</dbReference>
<comment type="caution">
    <text evidence="4">The sequence shown here is derived from an EMBL/GenBank/DDBJ whole genome shotgun (WGS) entry which is preliminary data.</text>
</comment>
<keyword evidence="5" id="KW-1185">Reference proteome</keyword>